<dbReference type="PANTHER" id="PTHR33452:SF1">
    <property type="entry name" value="INNER MEMBRANE PROTEIN YPHA-RELATED"/>
    <property type="match status" value="1"/>
</dbReference>
<dbReference type="InterPro" id="IPR032808">
    <property type="entry name" value="DoxX"/>
</dbReference>
<evidence type="ECO:0000313" key="8">
    <source>
        <dbReference type="EMBL" id="WZN38993.1"/>
    </source>
</evidence>
<reference evidence="9" key="1">
    <citation type="submission" date="2024-03" db="EMBL/GenBank/DDBJ databases">
        <title>Chitinophaga horti sp. nov., isolated from garden soil.</title>
        <authorList>
            <person name="Lee D.S."/>
            <person name="Han D.M."/>
            <person name="Baek J.H."/>
            <person name="Choi D.G."/>
            <person name="Jeon J.H."/>
            <person name="Jeon C.O."/>
        </authorList>
    </citation>
    <scope>NUCLEOTIDE SEQUENCE [LARGE SCALE GENOMIC DNA]</scope>
    <source>
        <strain evidence="9">GPA1</strain>
    </source>
</reference>
<keyword evidence="4 7" id="KW-0812">Transmembrane</keyword>
<evidence type="ECO:0000256" key="3">
    <source>
        <dbReference type="ARBA" id="ARBA00022475"/>
    </source>
</evidence>
<dbReference type="Proteomes" id="UP001485459">
    <property type="component" value="Chromosome"/>
</dbReference>
<feature type="transmembrane region" description="Helical" evidence="7">
    <location>
        <begin position="12"/>
        <end position="33"/>
    </location>
</feature>
<evidence type="ECO:0000313" key="9">
    <source>
        <dbReference type="Proteomes" id="UP001485459"/>
    </source>
</evidence>
<dbReference type="InterPro" id="IPR051907">
    <property type="entry name" value="DoxX-like_oxidoreductase"/>
</dbReference>
<feature type="transmembrane region" description="Helical" evidence="7">
    <location>
        <begin position="45"/>
        <end position="68"/>
    </location>
</feature>
<evidence type="ECO:0000256" key="2">
    <source>
        <dbReference type="ARBA" id="ARBA00006679"/>
    </source>
</evidence>
<evidence type="ECO:0000256" key="5">
    <source>
        <dbReference type="ARBA" id="ARBA00022989"/>
    </source>
</evidence>
<keyword evidence="6 7" id="KW-0472">Membrane</keyword>
<evidence type="ECO:0000256" key="4">
    <source>
        <dbReference type="ARBA" id="ARBA00022692"/>
    </source>
</evidence>
<evidence type="ECO:0000256" key="6">
    <source>
        <dbReference type="ARBA" id="ARBA00023136"/>
    </source>
</evidence>
<keyword evidence="5 7" id="KW-1133">Transmembrane helix</keyword>
<organism evidence="8 9">
    <name type="scientific">Chitinophaga pollutisoli</name>
    <dbReference type="NCBI Taxonomy" id="3133966"/>
    <lineage>
        <taxon>Bacteria</taxon>
        <taxon>Pseudomonadati</taxon>
        <taxon>Bacteroidota</taxon>
        <taxon>Chitinophagia</taxon>
        <taxon>Chitinophagales</taxon>
        <taxon>Chitinophagaceae</taxon>
        <taxon>Chitinophaga</taxon>
    </lineage>
</organism>
<keyword evidence="3" id="KW-1003">Cell membrane</keyword>
<keyword evidence="9" id="KW-1185">Reference proteome</keyword>
<sequence length="148" mass="15251">MGNTFSINESKGLNLGLTVLRVGVGVLFFIFGWQKLAGGEQLWTMIGGAMNFLGISFAPTFWGLLATIAEFAGGLLLALGLFTRWASASLVATMIVAVILKANTGTGMADVSSPLLALLITLAFALGGAGAWSLDNLLAKKKSSAALA</sequence>
<name>A0ABZ2YH22_9BACT</name>
<comment type="subcellular location">
    <subcellularLocation>
        <location evidence="1">Cell membrane</location>
        <topology evidence="1">Multi-pass membrane protein</topology>
    </subcellularLocation>
</comment>
<comment type="similarity">
    <text evidence="2">Belongs to the DoxX family.</text>
</comment>
<dbReference type="Pfam" id="PF07681">
    <property type="entry name" value="DoxX"/>
    <property type="match status" value="1"/>
</dbReference>
<feature type="transmembrane region" description="Helical" evidence="7">
    <location>
        <begin position="115"/>
        <end position="134"/>
    </location>
</feature>
<dbReference type="RefSeq" id="WP_341834002.1">
    <property type="nucleotide sequence ID" value="NZ_CP149822.1"/>
</dbReference>
<protein>
    <submittedName>
        <fullName evidence="8">DoxX family protein</fullName>
    </submittedName>
</protein>
<dbReference type="PANTHER" id="PTHR33452">
    <property type="entry name" value="OXIDOREDUCTASE CATD-RELATED"/>
    <property type="match status" value="1"/>
</dbReference>
<evidence type="ECO:0000256" key="1">
    <source>
        <dbReference type="ARBA" id="ARBA00004651"/>
    </source>
</evidence>
<dbReference type="EMBL" id="CP149822">
    <property type="protein sequence ID" value="WZN38993.1"/>
    <property type="molecule type" value="Genomic_DNA"/>
</dbReference>
<gene>
    <name evidence="8" type="ORF">WJU16_13370</name>
</gene>
<feature type="transmembrane region" description="Helical" evidence="7">
    <location>
        <begin position="75"/>
        <end position="100"/>
    </location>
</feature>
<evidence type="ECO:0000256" key="7">
    <source>
        <dbReference type="SAM" id="Phobius"/>
    </source>
</evidence>
<accession>A0ABZ2YH22</accession>
<proteinExistence type="inferred from homology"/>